<evidence type="ECO:0000313" key="3">
    <source>
        <dbReference type="Proteomes" id="UP000026913"/>
    </source>
</evidence>
<dbReference type="AlphaFoldDB" id="A0A024EBX4"/>
<dbReference type="EMBL" id="CP005960">
    <property type="protein sequence ID" value="AHZ69833.1"/>
    <property type="molecule type" value="Genomic_DNA"/>
</dbReference>
<protein>
    <submittedName>
        <fullName evidence="2">Acyl carrier protein-like protein</fullName>
    </submittedName>
</protein>
<dbReference type="RefSeq" id="WP_010463734.1">
    <property type="nucleotide sequence ID" value="NZ_CP005960.1"/>
</dbReference>
<dbReference type="Pfam" id="PF00550">
    <property type="entry name" value="PP-binding"/>
    <property type="match status" value="1"/>
</dbReference>
<dbReference type="PROSITE" id="PS50075">
    <property type="entry name" value="CARRIER"/>
    <property type="match status" value="1"/>
</dbReference>
<dbReference type="HOGENOM" id="CLU_1433361_0_0_6"/>
<dbReference type="Gene3D" id="1.10.1200.10">
    <property type="entry name" value="ACP-like"/>
    <property type="match status" value="1"/>
</dbReference>
<dbReference type="Proteomes" id="UP000026913">
    <property type="component" value="Chromosome"/>
</dbReference>
<proteinExistence type="predicted"/>
<reference evidence="2 3" key="1">
    <citation type="journal article" date="2012" name="J. Bacteriol.">
        <title>Genome sequence of cold-adapted Pseudomonas mandelii strain JR-1.</title>
        <authorList>
            <person name="Jang S.H."/>
            <person name="Kim J."/>
            <person name="Kim J."/>
            <person name="Hong S."/>
            <person name="Lee C."/>
        </authorList>
    </citation>
    <scope>NUCLEOTIDE SEQUENCE [LARGE SCALE GENOMIC DNA]</scope>
    <source>
        <strain evidence="2 3">JR-1</strain>
    </source>
</reference>
<feature type="domain" description="Carrier" evidence="1">
    <location>
        <begin position="5"/>
        <end position="85"/>
    </location>
</feature>
<sequence length="189" mass="20559">MNNPLELENVIVSTREILAQLLVMSVDDIDENSSIVEDLSADSLDIVDLSFQLGRQYGCTLPKTSVLDHAVAVCGDAGEFLASGRITENGKALLEQSLSAYSPDQLQSGMQPAQVFAATTVRNWAQQCRNLFNYLPQNCPDCGAQKAVLNERQQVVCDACSARLVPADGDEVSRQLVEQFVATHVKETV</sequence>
<dbReference type="SUPFAM" id="SSF47336">
    <property type="entry name" value="ACP-like"/>
    <property type="match status" value="1"/>
</dbReference>
<evidence type="ECO:0000259" key="1">
    <source>
        <dbReference type="PROSITE" id="PS50075"/>
    </source>
</evidence>
<dbReference type="InterPro" id="IPR009081">
    <property type="entry name" value="PP-bd_ACP"/>
</dbReference>
<dbReference type="KEGG" id="pman:OU5_2754"/>
<organism evidence="2 3">
    <name type="scientific">Pseudomonas mandelii JR-1</name>
    <dbReference type="NCBI Taxonomy" id="1147786"/>
    <lineage>
        <taxon>Bacteria</taxon>
        <taxon>Pseudomonadati</taxon>
        <taxon>Pseudomonadota</taxon>
        <taxon>Gammaproteobacteria</taxon>
        <taxon>Pseudomonadales</taxon>
        <taxon>Pseudomonadaceae</taxon>
        <taxon>Pseudomonas</taxon>
    </lineage>
</organism>
<evidence type="ECO:0000313" key="2">
    <source>
        <dbReference type="EMBL" id="AHZ69833.1"/>
    </source>
</evidence>
<accession>A0A024EBX4</accession>
<name>A0A024EBX4_9PSED</name>
<gene>
    <name evidence="2" type="ORF">OU5_2754</name>
</gene>
<dbReference type="InterPro" id="IPR036736">
    <property type="entry name" value="ACP-like_sf"/>
</dbReference>
<dbReference type="OrthoDB" id="9804551at2"/>